<accession>A0A418XP01</accession>
<evidence type="ECO:0000313" key="2">
    <source>
        <dbReference type="EMBL" id="RJG14213.1"/>
    </source>
</evidence>
<dbReference type="AlphaFoldDB" id="A0A418XP01"/>
<feature type="transmembrane region" description="Helical" evidence="1">
    <location>
        <begin position="52"/>
        <end position="85"/>
    </location>
</feature>
<proteinExistence type="predicted"/>
<keyword evidence="3" id="KW-1185">Reference proteome</keyword>
<keyword evidence="1" id="KW-0472">Membrane</keyword>
<evidence type="ECO:0000313" key="3">
    <source>
        <dbReference type="Proteomes" id="UP000284021"/>
    </source>
</evidence>
<keyword evidence="1" id="KW-0812">Transmembrane</keyword>
<dbReference type="EMBL" id="QYUR01000002">
    <property type="protein sequence ID" value="RJG14213.1"/>
    <property type="molecule type" value="Genomic_DNA"/>
</dbReference>
<protein>
    <recommendedName>
        <fullName evidence="4">Transmembrane protein</fullName>
    </recommendedName>
</protein>
<evidence type="ECO:0008006" key="4">
    <source>
        <dbReference type="Google" id="ProtNLM"/>
    </source>
</evidence>
<gene>
    <name evidence="2" type="ORF">D3879_13710</name>
</gene>
<dbReference type="Proteomes" id="UP000284021">
    <property type="component" value="Unassembled WGS sequence"/>
</dbReference>
<name>A0A418XP01_9PSED</name>
<keyword evidence="1" id="KW-1133">Transmembrane helix</keyword>
<comment type="caution">
    <text evidence="2">The sequence shown here is derived from an EMBL/GenBank/DDBJ whole genome shotgun (WGS) entry which is preliminary data.</text>
</comment>
<organism evidence="2 3">
    <name type="scientific">Pseudomonas cavernicola</name>
    <dbReference type="NCBI Taxonomy" id="2320866"/>
    <lineage>
        <taxon>Bacteria</taxon>
        <taxon>Pseudomonadati</taxon>
        <taxon>Pseudomonadota</taxon>
        <taxon>Gammaproteobacteria</taxon>
        <taxon>Pseudomonadales</taxon>
        <taxon>Pseudomonadaceae</taxon>
        <taxon>Pseudomonas</taxon>
    </lineage>
</organism>
<sequence>MTAVTMATRVTTVFGSIPIIATVMRSTSTTTPTAIAIQNTIETFVTMGATVIAMIGATIVAMIVISSFVMICGGAGVSSGVAITATKAKRTTTTRVNAFVVASA</sequence>
<evidence type="ECO:0000256" key="1">
    <source>
        <dbReference type="SAM" id="Phobius"/>
    </source>
</evidence>
<reference evidence="2 3" key="1">
    <citation type="submission" date="2018-09" db="EMBL/GenBank/DDBJ databases">
        <authorList>
            <person name="Zhu H."/>
        </authorList>
    </citation>
    <scope>NUCLEOTIDE SEQUENCE [LARGE SCALE GENOMIC DNA]</scope>
    <source>
        <strain evidence="2 3">K1S02-6</strain>
    </source>
</reference>